<evidence type="ECO:0000313" key="2">
    <source>
        <dbReference type="EMBL" id="QCJ01205.1"/>
    </source>
</evidence>
<evidence type="ECO:0000313" key="5">
    <source>
        <dbReference type="Proteomes" id="UP000826513"/>
    </source>
</evidence>
<geneLocation type="plasmid" evidence="3 5">
    <name>pTiAF3.44</name>
</geneLocation>
<evidence type="ECO:0000313" key="4">
    <source>
        <dbReference type="Proteomes" id="UP000298545"/>
    </source>
</evidence>
<organism evidence="2 4">
    <name type="scientific">Agrobacterium larrymoorei</name>
    <dbReference type="NCBI Taxonomy" id="160699"/>
    <lineage>
        <taxon>Bacteria</taxon>
        <taxon>Pseudomonadati</taxon>
        <taxon>Pseudomonadota</taxon>
        <taxon>Alphaproteobacteria</taxon>
        <taxon>Hyphomicrobiales</taxon>
        <taxon>Rhizobiaceae</taxon>
        <taxon>Rhizobium/Agrobacterium group</taxon>
        <taxon>Agrobacterium</taxon>
    </lineage>
</organism>
<dbReference type="InterPro" id="IPR012912">
    <property type="entry name" value="Plasmid_pRiA4b_Orf3-like"/>
</dbReference>
<dbReference type="InterPro" id="IPR024047">
    <property type="entry name" value="MM3350-like_sf"/>
</dbReference>
<feature type="domain" description="Plasmid pRiA4b Orf3-like" evidence="1">
    <location>
        <begin position="19"/>
        <end position="61"/>
    </location>
</feature>
<evidence type="ECO:0000259" key="1">
    <source>
        <dbReference type="Pfam" id="PF07929"/>
    </source>
</evidence>
<geneLocation type="plasmid" evidence="4">
    <name>pticfbp5473</name>
</geneLocation>
<accession>A0A4D7E1Y6</accession>
<dbReference type="SUPFAM" id="SSF159941">
    <property type="entry name" value="MM3350-like"/>
    <property type="match status" value="1"/>
</dbReference>
<dbReference type="Gene3D" id="3.10.290.30">
    <property type="entry name" value="MM3350-like"/>
    <property type="match status" value="1"/>
</dbReference>
<reference evidence="2 4" key="1">
    <citation type="submission" date="2019-04" db="EMBL/GenBank/DDBJ databases">
        <title>Complete genome sequence of Agrobacterium larrymoorei CFBP5473.</title>
        <authorList>
            <person name="Haryono M."/>
            <person name="Chou L."/>
            <person name="Lin Y.-C."/>
            <person name="Lai E.-M."/>
            <person name="Kuo C.-H."/>
        </authorList>
    </citation>
    <scope>NUCLEOTIDE SEQUENCE [LARGE SCALE GENOMIC DNA]</scope>
    <source>
        <strain evidence="2 4">CFBP5473</strain>
        <plasmid evidence="2">pTiCFBP5473</plasmid>
        <plasmid evidence="4">pticfbp5473</plasmid>
    </source>
</reference>
<dbReference type="Pfam" id="PF07929">
    <property type="entry name" value="PRiA4_ORF3"/>
    <property type="match status" value="1"/>
</dbReference>
<gene>
    <name evidence="2" type="ORF">CFBP5473_23600</name>
    <name evidence="3" type="ORF">J5285_22270</name>
</gene>
<dbReference type="KEGG" id="alf:CFBP5473_23600"/>
<reference evidence="3 5" key="2">
    <citation type="submission" date="2021-03" db="EMBL/GenBank/DDBJ databases">
        <title>Rapid diversification of plasmids in a genus of pathogenic and nitrogen fixing bacteria.</title>
        <authorList>
            <person name="Weisberg A.J."/>
            <person name="Miller M."/>
            <person name="Ream W."/>
            <person name="Grunwald N.J."/>
            <person name="Chang J.H."/>
        </authorList>
    </citation>
    <scope>NUCLEOTIDE SEQUENCE [LARGE SCALE GENOMIC DNA]</scope>
    <source>
        <strain evidence="3 5">AF3.44</strain>
        <plasmid evidence="3 5">pTiAF3.44</plasmid>
    </source>
</reference>
<dbReference type="EMBL" id="CP039694">
    <property type="protein sequence ID" value="QCJ01205.1"/>
    <property type="molecule type" value="Genomic_DNA"/>
</dbReference>
<protein>
    <submittedName>
        <fullName evidence="2">Plasmid pRiA4b ORF-3 family protein</fullName>
    </submittedName>
</protein>
<name>A0A4D7E1Y6_9HYPH</name>
<evidence type="ECO:0000313" key="3">
    <source>
        <dbReference type="EMBL" id="QYA10400.1"/>
    </source>
</evidence>
<keyword evidence="2" id="KW-0614">Plasmid</keyword>
<geneLocation type="plasmid" evidence="2">
    <name>pTiCFBP5473</name>
</geneLocation>
<dbReference type="Proteomes" id="UP000826513">
    <property type="component" value="Plasmid pTiAF3.44"/>
</dbReference>
<sequence length="83" mass="9524">MQQKIFPATAGFDDPFLLEAVGGPWGYEEFREALSDVNIEQHRELLEWWASSDYDPSQVDAINLGKNVEALAAKWKRRSRKKA</sequence>
<dbReference type="AlphaFoldDB" id="A0A4D7E1Y6"/>
<dbReference type="Proteomes" id="UP000298545">
    <property type="component" value="Plasmid pTiCFBP5473"/>
</dbReference>
<proteinExistence type="predicted"/>
<dbReference type="EMBL" id="CP072169">
    <property type="protein sequence ID" value="QYA10400.1"/>
    <property type="molecule type" value="Genomic_DNA"/>
</dbReference>
<dbReference type="OrthoDB" id="9816539at2"/>
<keyword evidence="5" id="KW-1185">Reference proteome</keyword>